<evidence type="ECO:0000259" key="13">
    <source>
        <dbReference type="PROSITE" id="PS52044"/>
    </source>
</evidence>
<accession>A0ABR4P008</accession>
<dbReference type="InterPro" id="IPR041175">
    <property type="entry name" value="VLRF1/Vms1"/>
</dbReference>
<evidence type="ECO:0000256" key="5">
    <source>
        <dbReference type="ARBA" id="ARBA00022737"/>
    </source>
</evidence>
<feature type="compositionally biased region" description="Low complexity" evidence="12">
    <location>
        <begin position="111"/>
        <end position="121"/>
    </location>
</feature>
<evidence type="ECO:0000256" key="6">
    <source>
        <dbReference type="ARBA" id="ARBA00022759"/>
    </source>
</evidence>
<keyword evidence="6 10" id="KW-0255">Endonuclease</keyword>
<dbReference type="SUPFAM" id="SSF48403">
    <property type="entry name" value="Ankyrin repeat"/>
    <property type="match status" value="1"/>
</dbReference>
<comment type="domain">
    <text evidence="10">The VLRF1 domain mediates binding to the 60S ribosomal subunit.</text>
</comment>
<evidence type="ECO:0000256" key="10">
    <source>
        <dbReference type="PROSITE-ProRule" id="PRU01389"/>
    </source>
</evidence>
<evidence type="ECO:0000256" key="11">
    <source>
        <dbReference type="SAM" id="Coils"/>
    </source>
</evidence>
<name>A0ABR4P008_9SACH</name>
<evidence type="ECO:0000256" key="7">
    <source>
        <dbReference type="ARBA" id="ARBA00022801"/>
    </source>
</evidence>
<comment type="subcellular location">
    <subcellularLocation>
        <location evidence="1">Cytoplasm</location>
    </subcellularLocation>
</comment>
<feature type="region of interest" description="Disordered" evidence="12">
    <location>
        <begin position="397"/>
        <end position="420"/>
    </location>
</feature>
<evidence type="ECO:0000256" key="9">
    <source>
        <dbReference type="ARBA" id="ARBA00023054"/>
    </source>
</evidence>
<evidence type="ECO:0000256" key="1">
    <source>
        <dbReference type="ARBA" id="ARBA00004496"/>
    </source>
</evidence>
<feature type="region of interest" description="Disordered" evidence="12">
    <location>
        <begin position="593"/>
        <end position="629"/>
    </location>
</feature>
<dbReference type="EMBL" id="JBEVYD010000002">
    <property type="protein sequence ID" value="KAL3234937.1"/>
    <property type="molecule type" value="Genomic_DNA"/>
</dbReference>
<comment type="similarity">
    <text evidence="2 10">Belongs to the ANKZF1/VMS1 family.</text>
</comment>
<feature type="compositionally biased region" description="Basic and acidic residues" evidence="12">
    <location>
        <begin position="399"/>
        <end position="420"/>
    </location>
</feature>
<evidence type="ECO:0000256" key="3">
    <source>
        <dbReference type="ARBA" id="ARBA00022490"/>
    </source>
</evidence>
<comment type="caution">
    <text evidence="14">The sequence shown here is derived from an EMBL/GenBank/DDBJ whole genome shotgun (WGS) entry which is preliminary data.</text>
</comment>
<evidence type="ECO:0000313" key="15">
    <source>
        <dbReference type="Proteomes" id="UP001623330"/>
    </source>
</evidence>
<dbReference type="Gene3D" id="1.25.40.20">
    <property type="entry name" value="Ankyrin repeat-containing domain"/>
    <property type="match status" value="1"/>
</dbReference>
<dbReference type="Proteomes" id="UP001623330">
    <property type="component" value="Unassembled WGS sequence"/>
</dbReference>
<feature type="compositionally biased region" description="Acidic residues" evidence="12">
    <location>
        <begin position="122"/>
        <end position="148"/>
    </location>
</feature>
<proteinExistence type="inferred from homology"/>
<dbReference type="InterPro" id="IPR047139">
    <property type="entry name" value="ANKZ1/VMS1"/>
</dbReference>
<keyword evidence="5" id="KW-0677">Repeat</keyword>
<feature type="domain" description="VLRF1" evidence="13">
    <location>
        <begin position="228"/>
        <end position="390"/>
    </location>
</feature>
<sequence length="645" mass="74267">MSKNSFKKDDLYVFDLPDEFIDTLEVVQFDTYRNEIEQKGSASDPNRLPKDAKKRQIPIELKCKVCVDSGVKLDRSHYQTDIHILNIKRSLNGLPPVNETEYSALIKAGVDENSQDNGSSDNDSEDVDKSEEESQSEDEELDKIEEEPEKVLNKLSLSEKATSVNIMETSDEDSQLFHLNTGLPQILFKSTAENNDHMLGIFKVLFNKDNINDPMKAIHRWNDPEVRMTSVSAVFVVGGGHFAGAIVSHQRRNAKTIVRTKKNDLSINEQCVQFLEHKTFHRYTTRRKQGGSQSAMDNAKGKANSAGSTLRRYNEVALKTDIQNLLQQWKQYLDKCENIYIRARSSQDKKIFIADGLLNKDDSRIKGIPFTTNRPTVGELRKIWCELTYLKEVSKPQPIKKEEDETKPKQNNQKKDKKDIQKELTEEEKHTEEVITLLKKSRAPLLIAYLRKNKLDPNFILMPETKYSITPTMLHFASNNGLKQMVTILLTTIKCDPTIKNELGKTAWDLTRNVGVQHSFQKARYSLGEEYTNWEEAHVGEPLSKEQIEEMERNKDEKEKLERQELMKKELEHVKELQRQEKAARIDEIELRRGKGSRLNSANAPGLMKVSEQNLNSLSEDQKRRLMREQRARAAEARMMKNMGK</sequence>
<reference evidence="14 15" key="1">
    <citation type="submission" date="2024-05" db="EMBL/GenBank/DDBJ databases">
        <title>Long read based assembly of the Candida bracarensis genome reveals expanded adhesin content.</title>
        <authorList>
            <person name="Marcet-Houben M."/>
            <person name="Ksiezopolska E."/>
            <person name="Gabaldon T."/>
        </authorList>
    </citation>
    <scope>NUCLEOTIDE SEQUENCE [LARGE SCALE GENOMIC DNA]</scope>
    <source>
        <strain evidence="14 15">CBM6</strain>
    </source>
</reference>
<keyword evidence="7 10" id="KW-0378">Hydrolase</keyword>
<protein>
    <recommendedName>
        <fullName evidence="13">VLRF1 domain-containing protein</fullName>
    </recommendedName>
</protein>
<evidence type="ECO:0000256" key="12">
    <source>
        <dbReference type="SAM" id="MobiDB-lite"/>
    </source>
</evidence>
<organism evidence="14 15">
    <name type="scientific">Nakaseomyces bracarensis</name>
    <dbReference type="NCBI Taxonomy" id="273131"/>
    <lineage>
        <taxon>Eukaryota</taxon>
        <taxon>Fungi</taxon>
        <taxon>Dikarya</taxon>
        <taxon>Ascomycota</taxon>
        <taxon>Saccharomycotina</taxon>
        <taxon>Saccharomycetes</taxon>
        <taxon>Saccharomycetales</taxon>
        <taxon>Saccharomycetaceae</taxon>
        <taxon>Nakaseomyces</taxon>
    </lineage>
</organism>
<keyword evidence="9 11" id="KW-0175">Coiled coil</keyword>
<feature type="compositionally biased region" description="Basic and acidic residues" evidence="12">
    <location>
        <begin position="620"/>
        <end position="629"/>
    </location>
</feature>
<feature type="region of interest" description="Disordered" evidence="12">
    <location>
        <begin position="110"/>
        <end position="148"/>
    </location>
</feature>
<keyword evidence="3 10" id="KW-0963">Cytoplasm</keyword>
<evidence type="ECO:0000256" key="8">
    <source>
        <dbReference type="ARBA" id="ARBA00023043"/>
    </source>
</evidence>
<dbReference type="PROSITE" id="PS52044">
    <property type="entry name" value="VLRF1"/>
    <property type="match status" value="1"/>
</dbReference>
<keyword evidence="4 10" id="KW-0540">Nuclease</keyword>
<gene>
    <name evidence="14" type="ORF">RNJ44_02725</name>
</gene>
<evidence type="ECO:0000313" key="14">
    <source>
        <dbReference type="EMBL" id="KAL3234937.1"/>
    </source>
</evidence>
<evidence type="ECO:0000256" key="4">
    <source>
        <dbReference type="ARBA" id="ARBA00022722"/>
    </source>
</evidence>
<feature type="region of interest" description="Disordered" evidence="12">
    <location>
        <begin position="287"/>
        <end position="306"/>
    </location>
</feature>
<dbReference type="PANTHER" id="PTHR16036:SF2">
    <property type="entry name" value="TRNA ENDONUCLEASE ANKZF1"/>
    <property type="match status" value="1"/>
</dbReference>
<dbReference type="PANTHER" id="PTHR16036">
    <property type="entry name" value="ANKYRIN REPEAT AND ZINC FINGER DOMAIN-CONTAINING PROTEIN 1"/>
    <property type="match status" value="1"/>
</dbReference>
<keyword evidence="15" id="KW-1185">Reference proteome</keyword>
<dbReference type="Pfam" id="PF18826">
    <property type="entry name" value="bVLRF1"/>
    <property type="match status" value="1"/>
</dbReference>
<dbReference type="InterPro" id="IPR036770">
    <property type="entry name" value="Ankyrin_rpt-contain_sf"/>
</dbReference>
<evidence type="ECO:0000256" key="2">
    <source>
        <dbReference type="ARBA" id="ARBA00009262"/>
    </source>
</evidence>
<feature type="active site" evidence="10">
    <location>
        <position position="293"/>
    </location>
</feature>
<keyword evidence="8" id="KW-0040">ANK repeat</keyword>
<feature type="coiled-coil region" evidence="11">
    <location>
        <begin position="544"/>
        <end position="587"/>
    </location>
</feature>